<keyword evidence="4 10" id="KW-0812">Transmembrane</keyword>
<dbReference type="Gene3D" id="1.10.287.70">
    <property type="match status" value="2"/>
</dbReference>
<feature type="transmembrane region" description="Helical" evidence="10">
    <location>
        <begin position="141"/>
        <end position="163"/>
    </location>
</feature>
<evidence type="ECO:0000256" key="5">
    <source>
        <dbReference type="ARBA" id="ARBA00022989"/>
    </source>
</evidence>
<feature type="domain" description="Potassium channel" evidence="11">
    <location>
        <begin position="248"/>
        <end position="318"/>
    </location>
</feature>
<dbReference type="EMBL" id="OZ019904">
    <property type="protein sequence ID" value="CAK9198101.1"/>
    <property type="molecule type" value="Genomic_DNA"/>
</dbReference>
<feature type="region of interest" description="Disordered" evidence="9">
    <location>
        <begin position="1"/>
        <end position="28"/>
    </location>
</feature>
<keyword evidence="3" id="KW-0813">Transport</keyword>
<feature type="compositionally biased region" description="Basic and acidic residues" evidence="9">
    <location>
        <begin position="1"/>
        <end position="10"/>
    </location>
</feature>
<evidence type="ECO:0000256" key="1">
    <source>
        <dbReference type="ARBA" id="ARBA00004141"/>
    </source>
</evidence>
<keyword evidence="13" id="KW-1185">Reference proteome</keyword>
<evidence type="ECO:0000313" key="12">
    <source>
        <dbReference type="EMBL" id="CAK9198101.1"/>
    </source>
</evidence>
<evidence type="ECO:0000256" key="10">
    <source>
        <dbReference type="SAM" id="Phobius"/>
    </source>
</evidence>
<proteinExistence type="inferred from homology"/>
<evidence type="ECO:0000256" key="2">
    <source>
        <dbReference type="ARBA" id="ARBA00010159"/>
    </source>
</evidence>
<evidence type="ECO:0000313" key="13">
    <source>
        <dbReference type="Proteomes" id="UP001497512"/>
    </source>
</evidence>
<dbReference type="Pfam" id="PF07885">
    <property type="entry name" value="Ion_trans_2"/>
    <property type="match status" value="2"/>
</dbReference>
<dbReference type="SUPFAM" id="SSF81324">
    <property type="entry name" value="Voltage-gated potassium channels"/>
    <property type="match status" value="2"/>
</dbReference>
<evidence type="ECO:0000256" key="3">
    <source>
        <dbReference type="ARBA" id="ARBA00022448"/>
    </source>
</evidence>
<keyword evidence="6" id="KW-0406">Ion transport</keyword>
<evidence type="ECO:0000256" key="8">
    <source>
        <dbReference type="ARBA" id="ARBA00023303"/>
    </source>
</evidence>
<dbReference type="PANTHER" id="PTHR11003">
    <property type="entry name" value="POTASSIUM CHANNEL, SUBFAMILY K"/>
    <property type="match status" value="1"/>
</dbReference>
<feature type="transmembrane region" description="Helical" evidence="10">
    <location>
        <begin position="241"/>
        <end position="259"/>
    </location>
</feature>
<feature type="transmembrane region" description="Helical" evidence="10">
    <location>
        <begin position="295"/>
        <end position="316"/>
    </location>
</feature>
<keyword evidence="5 10" id="KW-1133">Transmembrane helix</keyword>
<reference evidence="12" key="1">
    <citation type="submission" date="2024-02" db="EMBL/GenBank/DDBJ databases">
        <authorList>
            <consortium name="ELIXIR-Norway"/>
            <consortium name="Elixir Norway"/>
        </authorList>
    </citation>
    <scope>NUCLEOTIDE SEQUENCE</scope>
</reference>
<evidence type="ECO:0000256" key="4">
    <source>
        <dbReference type="ARBA" id="ARBA00022692"/>
    </source>
</evidence>
<dbReference type="PANTHER" id="PTHR11003:SF291">
    <property type="entry name" value="IP11374P"/>
    <property type="match status" value="1"/>
</dbReference>
<protein>
    <recommendedName>
        <fullName evidence="11">Potassium channel domain-containing protein</fullName>
    </recommendedName>
</protein>
<dbReference type="InterPro" id="IPR018247">
    <property type="entry name" value="EF_Hand_1_Ca_BS"/>
</dbReference>
<accession>A0ABP0TJA2</accession>
<dbReference type="PRINTS" id="PR01333">
    <property type="entry name" value="2POREKCHANEL"/>
</dbReference>
<organism evidence="12 13">
    <name type="scientific">Sphagnum troendelagicum</name>
    <dbReference type="NCBI Taxonomy" id="128251"/>
    <lineage>
        <taxon>Eukaryota</taxon>
        <taxon>Viridiplantae</taxon>
        <taxon>Streptophyta</taxon>
        <taxon>Embryophyta</taxon>
        <taxon>Bryophyta</taxon>
        <taxon>Sphagnophytina</taxon>
        <taxon>Sphagnopsida</taxon>
        <taxon>Sphagnales</taxon>
        <taxon>Sphagnaceae</taxon>
        <taxon>Sphagnum</taxon>
    </lineage>
</organism>
<feature type="domain" description="Potassium channel" evidence="11">
    <location>
        <begin position="118"/>
        <end position="200"/>
    </location>
</feature>
<dbReference type="PROSITE" id="PS00018">
    <property type="entry name" value="EF_HAND_1"/>
    <property type="match status" value="1"/>
</dbReference>
<feature type="transmembrane region" description="Helical" evidence="10">
    <location>
        <begin position="266"/>
        <end position="283"/>
    </location>
</feature>
<feature type="transmembrane region" description="Helical" evidence="10">
    <location>
        <begin position="175"/>
        <end position="200"/>
    </location>
</feature>
<keyword evidence="8" id="KW-0407">Ion channel</keyword>
<evidence type="ECO:0000256" key="9">
    <source>
        <dbReference type="SAM" id="MobiDB-lite"/>
    </source>
</evidence>
<comment type="similarity">
    <text evidence="2">Belongs to the two pore domain potassium channel (TC 1.A.1.7) family.</text>
</comment>
<dbReference type="Proteomes" id="UP001497512">
    <property type="component" value="Chromosome 12"/>
</dbReference>
<sequence>MEEDHNHIEQVHVSADRLPSQQQDGSMTEPLLQRNLQQQQSLIIAEDLLASKAQNNNGVIGKRLVRVHSAPQISFLKSAPKKLHQKQGPSSTPFRSLPPLPQFYDEDNGGRMIPKAFIYLVLYLTLGIFMSFSFLRDELEGTTTTIIVDTLYFAIVTMTTVGYGDLVPKNTTAKLFTVCYVFLGFGFVGVLVSGAANYLVEKQEKILVQKLYLKHKQHKEGSSVTPVLTEDDDVAEAHWKLVLSGCLVIFLLGIGILVLRYSEGLSFINAFYCACVTLTTLGYGDVSFQTVGGRLFAVFWILLGTVCVAQLFLYLAEFRTKERQHKLAHWALTRPTTFSDLEAADLDGDGIVNAAEFILYKLKELGKVNEADIVDIAKEFCSLDYDQNGALKISNFHVSQATDPPA</sequence>
<dbReference type="InterPro" id="IPR013099">
    <property type="entry name" value="K_chnl_dom"/>
</dbReference>
<name>A0ABP0TJA2_9BRYO</name>
<evidence type="ECO:0000256" key="6">
    <source>
        <dbReference type="ARBA" id="ARBA00023065"/>
    </source>
</evidence>
<gene>
    <name evidence="12" type="ORF">CSSPTR1EN2_LOCUS4268</name>
</gene>
<feature type="transmembrane region" description="Helical" evidence="10">
    <location>
        <begin position="116"/>
        <end position="135"/>
    </location>
</feature>
<comment type="subcellular location">
    <subcellularLocation>
        <location evidence="1">Membrane</location>
        <topology evidence="1">Multi-pass membrane protein</topology>
    </subcellularLocation>
</comment>
<evidence type="ECO:0000256" key="7">
    <source>
        <dbReference type="ARBA" id="ARBA00023136"/>
    </source>
</evidence>
<keyword evidence="7 10" id="KW-0472">Membrane</keyword>
<evidence type="ECO:0000259" key="11">
    <source>
        <dbReference type="Pfam" id="PF07885"/>
    </source>
</evidence>
<dbReference type="InterPro" id="IPR003280">
    <property type="entry name" value="2pore_dom_K_chnl"/>
</dbReference>
<feature type="region of interest" description="Disordered" evidence="9">
    <location>
        <begin position="80"/>
        <end position="99"/>
    </location>
</feature>